<dbReference type="SMART" id="SM00437">
    <property type="entry name" value="TOP1Ac"/>
    <property type="match status" value="1"/>
</dbReference>
<protein>
    <recommendedName>
        <fullName evidence="10">DNA topoisomerase</fullName>
        <ecNumber evidence="10">5.6.2.1</ecNumber>
    </recommendedName>
</protein>
<dbReference type="GO" id="GO:0003917">
    <property type="term" value="F:DNA topoisomerase type I (single strand cut, ATP-independent) activity"/>
    <property type="evidence" value="ECO:0007669"/>
    <property type="project" value="UniProtKB-EC"/>
</dbReference>
<feature type="region of interest" description="Disordered" evidence="11">
    <location>
        <begin position="56"/>
        <end position="81"/>
    </location>
</feature>
<dbReference type="PRINTS" id="PR00417">
    <property type="entry name" value="PRTPISMRASEI"/>
</dbReference>
<dbReference type="EMBL" id="CP119941">
    <property type="protein sequence ID" value="WFD04403.1"/>
    <property type="molecule type" value="Genomic_DNA"/>
</dbReference>
<keyword evidence="8 10" id="KW-0413">Isomerase</keyword>
<dbReference type="PROSITE" id="PS52039">
    <property type="entry name" value="TOPO_IA_2"/>
    <property type="match status" value="1"/>
</dbReference>
<dbReference type="PANTHER" id="PTHR11390:SF21">
    <property type="entry name" value="DNA TOPOISOMERASE 3-ALPHA"/>
    <property type="match status" value="1"/>
</dbReference>
<feature type="domain" description="Topo IA-type catalytic" evidence="13">
    <location>
        <begin position="1"/>
        <end position="277"/>
    </location>
</feature>
<comment type="similarity">
    <text evidence="2 10">Belongs to the type IA topoisomerase family.</text>
</comment>
<evidence type="ECO:0000256" key="9">
    <source>
        <dbReference type="PROSITE-ProRule" id="PRU01343"/>
    </source>
</evidence>
<dbReference type="PROSITE" id="PS51999">
    <property type="entry name" value="ZF_GRF"/>
    <property type="match status" value="1"/>
</dbReference>
<name>A0AAF0E167_9BASI</name>
<dbReference type="Pfam" id="PF06839">
    <property type="entry name" value="Zn_ribbon_GRF"/>
    <property type="match status" value="2"/>
</dbReference>
<dbReference type="InterPro" id="IPR013826">
    <property type="entry name" value="Topo_IA_cen_sub3"/>
</dbReference>
<comment type="cofactor">
    <cofactor evidence="1">
        <name>Mg(2+)</name>
        <dbReference type="ChEBI" id="CHEBI:18420"/>
    </cofactor>
</comment>
<evidence type="ECO:0000256" key="8">
    <source>
        <dbReference type="ARBA" id="ARBA00023235"/>
    </source>
</evidence>
<keyword evidence="15" id="KW-1185">Reference proteome</keyword>
<dbReference type="AlphaFoldDB" id="A0AAF0E167"/>
<dbReference type="GO" id="GO:0031422">
    <property type="term" value="C:RecQ family helicase-topoisomerase III complex"/>
    <property type="evidence" value="ECO:0007669"/>
    <property type="project" value="TreeGrafter"/>
</dbReference>
<keyword evidence="7 10" id="KW-0238">DNA-binding</keyword>
<evidence type="ECO:0000256" key="3">
    <source>
        <dbReference type="ARBA" id="ARBA00022723"/>
    </source>
</evidence>
<dbReference type="EC" id="5.6.2.1" evidence="10"/>
<dbReference type="PROSITE" id="PS00396">
    <property type="entry name" value="TOPO_IA_1"/>
    <property type="match status" value="1"/>
</dbReference>
<evidence type="ECO:0000256" key="5">
    <source>
        <dbReference type="ARBA" id="ARBA00022833"/>
    </source>
</evidence>
<dbReference type="SUPFAM" id="SSF56712">
    <property type="entry name" value="Prokaryotic type I DNA topoisomerase"/>
    <property type="match status" value="1"/>
</dbReference>
<dbReference type="GO" id="GO:0006281">
    <property type="term" value="P:DNA repair"/>
    <property type="evidence" value="ECO:0007669"/>
    <property type="project" value="TreeGrafter"/>
</dbReference>
<dbReference type="InterPro" id="IPR023405">
    <property type="entry name" value="Topo_IA_core_domain"/>
</dbReference>
<feature type="domain" description="GRF-type" evidence="12">
    <location>
        <begin position="387"/>
        <end position="429"/>
    </location>
</feature>
<keyword evidence="4 9" id="KW-0863">Zinc-finger</keyword>
<dbReference type="Pfam" id="PF01131">
    <property type="entry name" value="Topoisom_bac"/>
    <property type="match status" value="1"/>
</dbReference>
<dbReference type="InterPro" id="IPR013824">
    <property type="entry name" value="Topo_IA_cen_sub1"/>
</dbReference>
<evidence type="ECO:0000313" key="14">
    <source>
        <dbReference type="EMBL" id="WFD04403.1"/>
    </source>
</evidence>
<evidence type="ECO:0000256" key="11">
    <source>
        <dbReference type="SAM" id="MobiDB-lite"/>
    </source>
</evidence>
<dbReference type="Proteomes" id="UP001214603">
    <property type="component" value="Chromosome 8"/>
</dbReference>
<evidence type="ECO:0000256" key="2">
    <source>
        <dbReference type="ARBA" id="ARBA00009446"/>
    </source>
</evidence>
<dbReference type="InterPro" id="IPR013497">
    <property type="entry name" value="Topo_IA_cen"/>
</dbReference>
<evidence type="ECO:0000256" key="6">
    <source>
        <dbReference type="ARBA" id="ARBA00023029"/>
    </source>
</evidence>
<dbReference type="GO" id="GO:0003677">
    <property type="term" value="F:DNA binding"/>
    <property type="evidence" value="ECO:0007669"/>
    <property type="project" value="UniProtKB-KW"/>
</dbReference>
<dbReference type="Gene3D" id="1.10.460.10">
    <property type="entry name" value="Topoisomerase I, domain 2"/>
    <property type="match status" value="1"/>
</dbReference>
<dbReference type="InterPro" id="IPR000380">
    <property type="entry name" value="Topo_IA"/>
</dbReference>
<sequence length="481" mass="53090">MYVAESLYQRGLLSYPRTETDQYEKDFDFTSLLAKQTSDPAWGSLVSELLGSEGLTYERPRNGSKNDKAHPPIHPTAHANGLSGDEKKIYDYVTRRFLASCATDAQGHETAVHIELGGERFHASGTVVTAQNYLRLFTYETWKDKVMPEYSQGQQFKPTCELREGKTSRPNLLTEADLVALMDKNGIGTDATIAEHIRKVIDRQYVMLHKQGKTNYLVPSTLGMGLVEGYQSMEISQRLCKPMLRRDTEAKLNLVANATLTRDATVAESMQEYRHIYSTVQSDFDVIVQNVRGLIGMQTTEAPAPDAPGPHEAPPSGASSVVCHCGTAAVEKKARNGRAFWSCPNDEGCGFFLWKAQAEGRASPTAPRARHAEAPRPAAPPTDTPRCECDLTAKRAVTSSGANAGRAFWACPKESRRARCAFFAWADDTPPTRATTTRARPAKRKRGAAARETTDTCFRCNQRGHWANAWCVQPTNPSPNA</sequence>
<dbReference type="InterPro" id="IPR023406">
    <property type="entry name" value="Topo_IA_AS"/>
</dbReference>
<evidence type="ECO:0000259" key="13">
    <source>
        <dbReference type="PROSITE" id="PS52039"/>
    </source>
</evidence>
<dbReference type="InterPro" id="IPR010666">
    <property type="entry name" value="Znf_GRF"/>
</dbReference>
<dbReference type="GO" id="GO:0006310">
    <property type="term" value="P:DNA recombination"/>
    <property type="evidence" value="ECO:0007669"/>
    <property type="project" value="TreeGrafter"/>
</dbReference>
<evidence type="ECO:0000259" key="12">
    <source>
        <dbReference type="PROSITE" id="PS51999"/>
    </source>
</evidence>
<comment type="function">
    <text evidence="10">Introduces a single-strand break via transesterification at a target site in duplex DNA. Releases the supercoiling and torsional tension of DNA introduced during the DNA replication and transcription by transiently cleaving and rejoining one strand of the DNA duplex. The scissile phosphodiester is attacked by the catalytic tyrosine of the enzyme, resulting in the formation of a DNA-(5'-phosphotyrosyl)-enzyme intermediate and the expulsion of a 3'-OH DNA strand.</text>
</comment>
<feature type="region of interest" description="Disordered" evidence="11">
    <location>
        <begin position="362"/>
        <end position="385"/>
    </location>
</feature>
<proteinExistence type="inferred from homology"/>
<evidence type="ECO:0000256" key="1">
    <source>
        <dbReference type="ARBA" id="ARBA00001946"/>
    </source>
</evidence>
<comment type="catalytic activity">
    <reaction evidence="10">
        <text>ATP-independent breakage of single-stranded DNA, followed by passage and rejoining.</text>
        <dbReference type="EC" id="5.6.2.1"/>
    </reaction>
</comment>
<keyword evidence="6 10" id="KW-0799">Topoisomerase</keyword>
<dbReference type="FunFam" id="1.10.290.10:FF:000003">
    <property type="entry name" value="DNA topoisomerase"/>
    <property type="match status" value="1"/>
</dbReference>
<reference evidence="14" key="1">
    <citation type="submission" date="2023-03" db="EMBL/GenBank/DDBJ databases">
        <title>Mating type loci evolution in Malassezia.</title>
        <authorList>
            <person name="Coelho M.A."/>
        </authorList>
    </citation>
    <scope>NUCLEOTIDE SEQUENCE</scope>
    <source>
        <strain evidence="14">CBS 7876</strain>
    </source>
</reference>
<evidence type="ECO:0000256" key="10">
    <source>
        <dbReference type="RuleBase" id="RU362092"/>
    </source>
</evidence>
<dbReference type="GO" id="GO:0006265">
    <property type="term" value="P:DNA topological change"/>
    <property type="evidence" value="ECO:0007669"/>
    <property type="project" value="InterPro"/>
</dbReference>
<keyword evidence="3" id="KW-0479">Metal-binding</keyword>
<accession>A0AAF0E167</accession>
<organism evidence="14 15">
    <name type="scientific">Malassezia obtusa</name>
    <dbReference type="NCBI Taxonomy" id="76774"/>
    <lineage>
        <taxon>Eukaryota</taxon>
        <taxon>Fungi</taxon>
        <taxon>Dikarya</taxon>
        <taxon>Basidiomycota</taxon>
        <taxon>Ustilaginomycotina</taxon>
        <taxon>Malasseziomycetes</taxon>
        <taxon>Malasseziales</taxon>
        <taxon>Malasseziaceae</taxon>
        <taxon>Malassezia</taxon>
    </lineage>
</organism>
<evidence type="ECO:0000313" key="15">
    <source>
        <dbReference type="Proteomes" id="UP001214603"/>
    </source>
</evidence>
<gene>
    <name evidence="14" type="primary">TOP3_1</name>
    <name evidence="14" type="ORF">MOBT1_003112</name>
</gene>
<feature type="compositionally biased region" description="Basic and acidic residues" evidence="11">
    <location>
        <begin position="56"/>
        <end position="70"/>
    </location>
</feature>
<dbReference type="PANTHER" id="PTHR11390">
    <property type="entry name" value="PROKARYOTIC DNA TOPOISOMERASE"/>
    <property type="match status" value="1"/>
</dbReference>
<dbReference type="Gene3D" id="1.10.290.10">
    <property type="entry name" value="Topoisomerase I, domain 4"/>
    <property type="match status" value="1"/>
</dbReference>
<dbReference type="GO" id="GO:0008270">
    <property type="term" value="F:zinc ion binding"/>
    <property type="evidence" value="ECO:0007669"/>
    <property type="project" value="UniProtKB-KW"/>
</dbReference>
<dbReference type="InterPro" id="IPR003602">
    <property type="entry name" value="Topo_IA_DNA-bd_dom"/>
</dbReference>
<keyword evidence="5" id="KW-0862">Zinc</keyword>
<evidence type="ECO:0000256" key="4">
    <source>
        <dbReference type="ARBA" id="ARBA00022771"/>
    </source>
</evidence>
<evidence type="ECO:0000256" key="7">
    <source>
        <dbReference type="ARBA" id="ARBA00023125"/>
    </source>
</evidence>
<dbReference type="GO" id="GO:0005634">
    <property type="term" value="C:nucleus"/>
    <property type="evidence" value="ECO:0007669"/>
    <property type="project" value="TreeGrafter"/>
</dbReference>